<dbReference type="InterPro" id="IPR011009">
    <property type="entry name" value="Kinase-like_dom_sf"/>
</dbReference>
<dbReference type="Gene3D" id="1.10.510.10">
    <property type="entry name" value="Transferase(Phosphotransferase) domain 1"/>
    <property type="match status" value="1"/>
</dbReference>
<dbReference type="SUPFAM" id="SSF56112">
    <property type="entry name" value="Protein kinase-like (PK-like)"/>
    <property type="match status" value="1"/>
</dbReference>
<keyword evidence="2" id="KW-0547">Nucleotide-binding</keyword>
<dbReference type="RefSeq" id="WP_145116797.1">
    <property type="nucleotide sequence ID" value="NZ_CP036349.1"/>
</dbReference>
<evidence type="ECO:0000256" key="1">
    <source>
        <dbReference type="ARBA" id="ARBA00022679"/>
    </source>
</evidence>
<evidence type="ECO:0000259" key="5">
    <source>
        <dbReference type="PROSITE" id="PS50011"/>
    </source>
</evidence>
<dbReference type="Pfam" id="PF00069">
    <property type="entry name" value="Pkinase"/>
    <property type="match status" value="1"/>
</dbReference>
<dbReference type="Gene3D" id="3.30.200.20">
    <property type="entry name" value="Phosphorylase Kinase, domain 1"/>
    <property type="match status" value="1"/>
</dbReference>
<protein>
    <submittedName>
        <fullName evidence="6">Serine/threonine-protein kinase PknB</fullName>
        <ecNumber evidence="6">2.7.11.1</ecNumber>
    </submittedName>
</protein>
<keyword evidence="1 6" id="KW-0808">Transferase</keyword>
<evidence type="ECO:0000313" key="6">
    <source>
        <dbReference type="EMBL" id="QDV76355.1"/>
    </source>
</evidence>
<dbReference type="GO" id="GO:0005524">
    <property type="term" value="F:ATP binding"/>
    <property type="evidence" value="ECO:0007669"/>
    <property type="project" value="UniProtKB-KW"/>
</dbReference>
<evidence type="ECO:0000313" key="7">
    <source>
        <dbReference type="Proteomes" id="UP000316426"/>
    </source>
</evidence>
<dbReference type="AlphaFoldDB" id="A0A518KEY4"/>
<proteinExistence type="predicted"/>
<evidence type="ECO:0000256" key="4">
    <source>
        <dbReference type="ARBA" id="ARBA00022840"/>
    </source>
</evidence>
<dbReference type="EMBL" id="CP036349">
    <property type="protein sequence ID" value="QDV76355.1"/>
    <property type="molecule type" value="Genomic_DNA"/>
</dbReference>
<keyword evidence="7" id="KW-1185">Reference proteome</keyword>
<name>A0A518KEY4_9BACT</name>
<reference evidence="6 7" key="1">
    <citation type="submission" date="2019-02" db="EMBL/GenBank/DDBJ databases">
        <title>Deep-cultivation of Planctomycetes and their phenomic and genomic characterization uncovers novel biology.</title>
        <authorList>
            <person name="Wiegand S."/>
            <person name="Jogler M."/>
            <person name="Boedeker C."/>
            <person name="Pinto D."/>
            <person name="Vollmers J."/>
            <person name="Rivas-Marin E."/>
            <person name="Kohn T."/>
            <person name="Peeters S.H."/>
            <person name="Heuer A."/>
            <person name="Rast P."/>
            <person name="Oberbeckmann S."/>
            <person name="Bunk B."/>
            <person name="Jeske O."/>
            <person name="Meyerdierks A."/>
            <person name="Storesund J.E."/>
            <person name="Kallscheuer N."/>
            <person name="Luecker S."/>
            <person name="Lage O.M."/>
            <person name="Pohl T."/>
            <person name="Merkel B.J."/>
            <person name="Hornburger P."/>
            <person name="Mueller R.-W."/>
            <person name="Bruemmer F."/>
            <person name="Labrenz M."/>
            <person name="Spormann A.M."/>
            <person name="Op den Camp H."/>
            <person name="Overmann J."/>
            <person name="Amann R."/>
            <person name="Jetten M.S.M."/>
            <person name="Mascher T."/>
            <person name="Medema M.H."/>
            <person name="Devos D.P."/>
            <person name="Kaster A.-K."/>
            <person name="Ovreas L."/>
            <person name="Rohde M."/>
            <person name="Galperin M.Y."/>
            <person name="Jogler C."/>
        </authorList>
    </citation>
    <scope>NUCLEOTIDE SEQUENCE [LARGE SCALE GENOMIC DNA]</scope>
    <source>
        <strain evidence="6 7">Spa11</strain>
    </source>
</reference>
<evidence type="ECO:0000256" key="3">
    <source>
        <dbReference type="ARBA" id="ARBA00022777"/>
    </source>
</evidence>
<dbReference type="PANTHER" id="PTHR43289:SF6">
    <property type="entry name" value="SERINE_THREONINE-PROTEIN KINASE NEKL-3"/>
    <property type="match status" value="1"/>
</dbReference>
<accession>A0A518KEY4</accession>
<gene>
    <name evidence="6" type="primary">pknB_10</name>
    <name evidence="6" type="ORF">Spa11_45850</name>
</gene>
<dbReference type="PANTHER" id="PTHR43289">
    <property type="entry name" value="MITOGEN-ACTIVATED PROTEIN KINASE KINASE KINASE 20-RELATED"/>
    <property type="match status" value="1"/>
</dbReference>
<dbReference type="KEGG" id="bmei:Spa11_45850"/>
<keyword evidence="4" id="KW-0067">ATP-binding</keyword>
<dbReference type="GO" id="GO:0004674">
    <property type="term" value="F:protein serine/threonine kinase activity"/>
    <property type="evidence" value="ECO:0007669"/>
    <property type="project" value="UniProtKB-EC"/>
</dbReference>
<keyword evidence="3 6" id="KW-0418">Kinase</keyword>
<feature type="domain" description="Protein kinase" evidence="5">
    <location>
        <begin position="23"/>
        <end position="286"/>
    </location>
</feature>
<dbReference type="PROSITE" id="PS00109">
    <property type="entry name" value="PROTEIN_KINASE_TYR"/>
    <property type="match status" value="1"/>
</dbReference>
<dbReference type="Proteomes" id="UP000316426">
    <property type="component" value="Chromosome"/>
</dbReference>
<evidence type="ECO:0000256" key="2">
    <source>
        <dbReference type="ARBA" id="ARBA00022741"/>
    </source>
</evidence>
<dbReference type="PROSITE" id="PS50011">
    <property type="entry name" value="PROTEIN_KINASE_DOM"/>
    <property type="match status" value="1"/>
</dbReference>
<sequence length="294" mass="32603">MPGIGSFFRSLLDSGKVDVASRFEILREAVSGTMSDFNMARDRETGEIVGLKVLDKLKTEQLEARFRGLKKPTEGEIASRFDHPTIVKTLRHGMTTKGEQYVVMEFLDGPGLNSLIIGRDKRLDGNRLTLMRQAAEALDVVHKAGFIHRDVCPRNFVCAKDASSLKLIDFGLTVPAEKEYMQPGNRTGTPNYMAPEIARRRPTDQRVDVFAYGASMFEMFAFELPWPRGADGLAAMSHGVIAIPPLSGLVPGVHPEVEAIITECLAADPDKRPRTMEAIVKRLKRLKSEYADKG</sequence>
<dbReference type="EC" id="2.7.11.1" evidence="6"/>
<dbReference type="CDD" id="cd14014">
    <property type="entry name" value="STKc_PknB_like"/>
    <property type="match status" value="1"/>
</dbReference>
<dbReference type="InterPro" id="IPR008266">
    <property type="entry name" value="Tyr_kinase_AS"/>
</dbReference>
<organism evidence="6 7">
    <name type="scientific">Botrimarina mediterranea</name>
    <dbReference type="NCBI Taxonomy" id="2528022"/>
    <lineage>
        <taxon>Bacteria</taxon>
        <taxon>Pseudomonadati</taxon>
        <taxon>Planctomycetota</taxon>
        <taxon>Planctomycetia</taxon>
        <taxon>Pirellulales</taxon>
        <taxon>Lacipirellulaceae</taxon>
        <taxon>Botrimarina</taxon>
    </lineage>
</organism>
<dbReference type="InterPro" id="IPR000719">
    <property type="entry name" value="Prot_kinase_dom"/>
</dbReference>